<dbReference type="HOGENOM" id="CLU_000680_29_0_1"/>
<dbReference type="EMBL" id="KB097143">
    <property type="protein sequence ID" value="ESN99449.1"/>
    <property type="molecule type" value="Genomic_DNA"/>
</dbReference>
<reference evidence="4" key="1">
    <citation type="submission" date="2012-12" db="EMBL/GenBank/DDBJ databases">
        <authorList>
            <person name="Hellsten U."/>
            <person name="Grimwood J."/>
            <person name="Chapman J.A."/>
            <person name="Shapiro H."/>
            <person name="Aerts A."/>
            <person name="Otillar R.P."/>
            <person name="Terry A.Y."/>
            <person name="Boore J.L."/>
            <person name="Simakov O."/>
            <person name="Marletaz F."/>
            <person name="Cho S.-J."/>
            <person name="Edsinger-Gonzales E."/>
            <person name="Havlak P."/>
            <person name="Kuo D.-H."/>
            <person name="Larsson T."/>
            <person name="Lv J."/>
            <person name="Arendt D."/>
            <person name="Savage R."/>
            <person name="Osoegawa K."/>
            <person name="de Jong P."/>
            <person name="Lindberg D.R."/>
            <person name="Seaver E.C."/>
            <person name="Weisblat D.A."/>
            <person name="Putnam N.H."/>
            <person name="Grigoriev I.V."/>
            <person name="Rokhsar D.S."/>
        </authorList>
    </citation>
    <scope>NUCLEOTIDE SEQUENCE</scope>
</reference>
<dbReference type="Gene3D" id="3.30.40.10">
    <property type="entry name" value="Zinc/RING finger domain, C3HC4 (zinc finger)"/>
    <property type="match status" value="1"/>
</dbReference>
<evidence type="ECO:0000313" key="3">
    <source>
        <dbReference type="EnsemblMetazoa" id="HelroP162998"/>
    </source>
</evidence>
<name>T1ETJ0_HELRO</name>
<evidence type="ECO:0000313" key="4">
    <source>
        <dbReference type="Proteomes" id="UP000015101"/>
    </source>
</evidence>
<dbReference type="RefSeq" id="XP_009023287.1">
    <property type="nucleotide sequence ID" value="XM_009025039.1"/>
</dbReference>
<dbReference type="EMBL" id="AMQM01001259">
    <property type="status" value="NOT_ANNOTATED_CDS"/>
    <property type="molecule type" value="Genomic_DNA"/>
</dbReference>
<dbReference type="PANTHER" id="PTHR37445:SF3">
    <property type="entry name" value="ZINC FINGER PHD-TYPE DOMAIN-CONTAINING PROTEIN"/>
    <property type="match status" value="1"/>
</dbReference>
<evidence type="ECO:0000313" key="2">
    <source>
        <dbReference type="EMBL" id="ESN99449.1"/>
    </source>
</evidence>
<feature type="coiled-coil region" evidence="1">
    <location>
        <begin position="97"/>
        <end position="162"/>
    </location>
</feature>
<proteinExistence type="predicted"/>
<protein>
    <recommendedName>
        <fullName evidence="5">Zinc finger PHD-type domain-containing protein</fullName>
    </recommendedName>
</protein>
<reference evidence="3" key="3">
    <citation type="submission" date="2015-06" db="UniProtKB">
        <authorList>
            <consortium name="EnsemblMetazoa"/>
        </authorList>
    </citation>
    <scope>IDENTIFICATION</scope>
</reference>
<evidence type="ECO:0000256" key="1">
    <source>
        <dbReference type="SAM" id="Coils"/>
    </source>
</evidence>
<dbReference type="CTD" id="20199890"/>
<dbReference type="InterPro" id="IPR011011">
    <property type="entry name" value="Znf_FYVE_PHD"/>
</dbReference>
<dbReference type="OrthoDB" id="6089128at2759"/>
<dbReference type="PANTHER" id="PTHR37445">
    <property type="entry name" value="PROTEIN CBG24663"/>
    <property type="match status" value="1"/>
</dbReference>
<evidence type="ECO:0008006" key="5">
    <source>
        <dbReference type="Google" id="ProtNLM"/>
    </source>
</evidence>
<dbReference type="InParanoid" id="T1ETJ0"/>
<dbReference type="InterPro" id="IPR013083">
    <property type="entry name" value="Znf_RING/FYVE/PHD"/>
</dbReference>
<dbReference type="KEGG" id="hro:HELRODRAFT_162998"/>
<organism evidence="3 4">
    <name type="scientific">Helobdella robusta</name>
    <name type="common">Californian leech</name>
    <dbReference type="NCBI Taxonomy" id="6412"/>
    <lineage>
        <taxon>Eukaryota</taxon>
        <taxon>Metazoa</taxon>
        <taxon>Spiralia</taxon>
        <taxon>Lophotrochozoa</taxon>
        <taxon>Annelida</taxon>
        <taxon>Clitellata</taxon>
        <taxon>Hirudinea</taxon>
        <taxon>Rhynchobdellida</taxon>
        <taxon>Glossiphoniidae</taxon>
        <taxon>Helobdella</taxon>
    </lineage>
</organism>
<accession>T1ETJ0</accession>
<dbReference type="GeneID" id="20199890"/>
<dbReference type="EnsemblMetazoa" id="HelroT162998">
    <property type="protein sequence ID" value="HelroP162998"/>
    <property type="gene ID" value="HelroG162998"/>
</dbReference>
<dbReference type="AlphaFoldDB" id="T1ETJ0"/>
<dbReference type="Proteomes" id="UP000015101">
    <property type="component" value="Unassembled WGS sequence"/>
</dbReference>
<keyword evidence="4" id="KW-1185">Reference proteome</keyword>
<keyword evidence="1" id="KW-0175">Coiled coil</keyword>
<sequence>MSGKLFHIDGEQYEKPLLTRAELSMAVKCLKCLKVMKEKDEIKCFQCEAVYHIKCGGLSNASFDAVTNAKNVKWFYNCSLKVLPNVKMLANFVKDNNVRIEAKIEEINDLNAVARDELKQIKNQKKGNNIVMFNLPEKEDNVNRVKNRIKKLSSDVNNHDIEKIFKLEHMAKSKISPILIGMKDDAIKGTVMKNSFKLKSLSDDLDLAWSTSRIKKLVDEEKANQPSSLKLLFRVKGTIGKWRIVKLKKPEK</sequence>
<dbReference type="SUPFAM" id="SSF57903">
    <property type="entry name" value="FYVE/PHD zinc finger"/>
    <property type="match status" value="1"/>
</dbReference>
<gene>
    <name evidence="3" type="primary">20199890</name>
    <name evidence="2" type="ORF">HELRODRAFT_162998</name>
</gene>
<reference evidence="2 4" key="2">
    <citation type="journal article" date="2013" name="Nature">
        <title>Insights into bilaterian evolution from three spiralian genomes.</title>
        <authorList>
            <person name="Simakov O."/>
            <person name="Marletaz F."/>
            <person name="Cho S.J."/>
            <person name="Edsinger-Gonzales E."/>
            <person name="Havlak P."/>
            <person name="Hellsten U."/>
            <person name="Kuo D.H."/>
            <person name="Larsson T."/>
            <person name="Lv J."/>
            <person name="Arendt D."/>
            <person name="Savage R."/>
            <person name="Osoegawa K."/>
            <person name="de Jong P."/>
            <person name="Grimwood J."/>
            <person name="Chapman J.A."/>
            <person name="Shapiro H."/>
            <person name="Aerts A."/>
            <person name="Otillar R.P."/>
            <person name="Terry A.Y."/>
            <person name="Boore J.L."/>
            <person name="Grigoriev I.V."/>
            <person name="Lindberg D.R."/>
            <person name="Seaver E.C."/>
            <person name="Weisblat D.A."/>
            <person name="Putnam N.H."/>
            <person name="Rokhsar D.S."/>
        </authorList>
    </citation>
    <scope>NUCLEOTIDE SEQUENCE</scope>
</reference>